<reference evidence="2" key="1">
    <citation type="journal article" date="2021" name="Open Biol.">
        <title>Shared evolutionary footprints suggest mitochondrial oxidative damage underlies multiple complex I losses in fungi.</title>
        <authorList>
            <person name="Schikora-Tamarit M.A."/>
            <person name="Marcet-Houben M."/>
            <person name="Nosek J."/>
            <person name="Gabaldon T."/>
        </authorList>
    </citation>
    <scope>NUCLEOTIDE SEQUENCE</scope>
    <source>
        <strain evidence="2">CBS6075</strain>
    </source>
</reference>
<sequence length="105" mass="10754">MSIICSKSSSSMSSRNSVPFLADILDMFSSTKTSRAATAAEVAGGLAAMVDPMSPSSMRSITSGLPQTAESGATPPANAFPRQTRSGFIPEAQDCKSSPVLPSPV</sequence>
<proteinExistence type="predicted"/>
<evidence type="ECO:0000256" key="1">
    <source>
        <dbReference type="SAM" id="MobiDB-lite"/>
    </source>
</evidence>
<reference evidence="2" key="2">
    <citation type="submission" date="2021-01" db="EMBL/GenBank/DDBJ databases">
        <authorList>
            <person name="Schikora-Tamarit M.A."/>
        </authorList>
    </citation>
    <scope>NUCLEOTIDE SEQUENCE</scope>
    <source>
        <strain evidence="2">CBS6075</strain>
    </source>
</reference>
<dbReference type="Proteomes" id="UP000769157">
    <property type="component" value="Unassembled WGS sequence"/>
</dbReference>
<keyword evidence="3" id="KW-1185">Reference proteome</keyword>
<accession>A0A9P8T2X6</accession>
<gene>
    <name evidence="2" type="ORF">OGAPHI_005400</name>
</gene>
<evidence type="ECO:0000313" key="3">
    <source>
        <dbReference type="Proteomes" id="UP000769157"/>
    </source>
</evidence>
<organism evidence="2 3">
    <name type="scientific">Ogataea philodendri</name>
    <dbReference type="NCBI Taxonomy" id="1378263"/>
    <lineage>
        <taxon>Eukaryota</taxon>
        <taxon>Fungi</taxon>
        <taxon>Dikarya</taxon>
        <taxon>Ascomycota</taxon>
        <taxon>Saccharomycotina</taxon>
        <taxon>Pichiomycetes</taxon>
        <taxon>Pichiales</taxon>
        <taxon>Pichiaceae</taxon>
        <taxon>Ogataea</taxon>
    </lineage>
</organism>
<dbReference type="RefSeq" id="XP_046059833.1">
    <property type="nucleotide sequence ID" value="XM_046206581.1"/>
</dbReference>
<protein>
    <submittedName>
        <fullName evidence="2">Uncharacterized protein</fullName>
    </submittedName>
</protein>
<dbReference type="AlphaFoldDB" id="A0A9P8T2X6"/>
<evidence type="ECO:0000313" key="2">
    <source>
        <dbReference type="EMBL" id="KAH3663410.1"/>
    </source>
</evidence>
<name>A0A9P8T2X6_9ASCO</name>
<dbReference type="EMBL" id="JAEUBE010000375">
    <property type="protein sequence ID" value="KAH3663410.1"/>
    <property type="molecule type" value="Genomic_DNA"/>
</dbReference>
<feature type="compositionally biased region" description="Polar residues" evidence="1">
    <location>
        <begin position="55"/>
        <end position="71"/>
    </location>
</feature>
<comment type="caution">
    <text evidence="2">The sequence shown here is derived from an EMBL/GenBank/DDBJ whole genome shotgun (WGS) entry which is preliminary data.</text>
</comment>
<dbReference type="GeneID" id="70237364"/>
<feature type="region of interest" description="Disordered" evidence="1">
    <location>
        <begin position="55"/>
        <end position="105"/>
    </location>
</feature>